<proteinExistence type="predicted"/>
<organism evidence="1 2">
    <name type="scientific">Mycena citricolor</name>
    <dbReference type="NCBI Taxonomy" id="2018698"/>
    <lineage>
        <taxon>Eukaryota</taxon>
        <taxon>Fungi</taxon>
        <taxon>Dikarya</taxon>
        <taxon>Basidiomycota</taxon>
        <taxon>Agaricomycotina</taxon>
        <taxon>Agaricomycetes</taxon>
        <taxon>Agaricomycetidae</taxon>
        <taxon>Agaricales</taxon>
        <taxon>Marasmiineae</taxon>
        <taxon>Mycenaceae</taxon>
        <taxon>Mycena</taxon>
    </lineage>
</organism>
<evidence type="ECO:0000313" key="1">
    <source>
        <dbReference type="EMBL" id="CAK5266612.1"/>
    </source>
</evidence>
<comment type="caution">
    <text evidence="1">The sequence shown here is derived from an EMBL/GenBank/DDBJ whole genome shotgun (WGS) entry which is preliminary data.</text>
</comment>
<keyword evidence="2" id="KW-1185">Reference proteome</keyword>
<gene>
    <name evidence="1" type="ORF">MYCIT1_LOCUS8491</name>
</gene>
<dbReference type="AlphaFoldDB" id="A0AAD2H2T3"/>
<accession>A0AAD2H2T3</accession>
<name>A0AAD2H2T3_9AGAR</name>
<dbReference type="Proteomes" id="UP001295794">
    <property type="component" value="Unassembled WGS sequence"/>
</dbReference>
<dbReference type="EMBL" id="CAVNYO010000110">
    <property type="protein sequence ID" value="CAK5266612.1"/>
    <property type="molecule type" value="Genomic_DNA"/>
</dbReference>
<sequence length="178" mass="20507">MRLFRVARLTHLVNQVTSRIARCASFSEPDTKMLQVHICQVPDRHRAVCGQKTDTFYKVRPGRISPKLQHLVSIDLVQISLQIFLSRRQSPDVSSRLLIIPFACLDIFSVDLGNPVFSEIRYSPAEVPDVRILHWADTRFPLELHRLWQGVKIVPFCPFYSLDLEAVCQCGIYLTIPY</sequence>
<reference evidence="1" key="1">
    <citation type="submission" date="2023-11" db="EMBL/GenBank/DDBJ databases">
        <authorList>
            <person name="De Vega J J."/>
            <person name="De Vega J J."/>
        </authorList>
    </citation>
    <scope>NUCLEOTIDE SEQUENCE</scope>
</reference>
<protein>
    <submittedName>
        <fullName evidence="1">Uncharacterized protein</fullName>
    </submittedName>
</protein>
<evidence type="ECO:0000313" key="2">
    <source>
        <dbReference type="Proteomes" id="UP001295794"/>
    </source>
</evidence>